<evidence type="ECO:0000313" key="1">
    <source>
        <dbReference type="EMBL" id="SEH69051.1"/>
    </source>
</evidence>
<dbReference type="AlphaFoldDB" id="A0A1H6K9A6"/>
<dbReference type="EMBL" id="LT629971">
    <property type="protein sequence ID" value="SEH69051.1"/>
    <property type="molecule type" value="Genomic_DNA"/>
</dbReference>
<gene>
    <name evidence="1" type="ORF">SAMN04489835_2913</name>
</gene>
<keyword evidence="2" id="KW-1185">Reference proteome</keyword>
<name>A0A1H6K9A6_MYCRU</name>
<protein>
    <submittedName>
        <fullName evidence="1">Uncharacterized protein</fullName>
    </submittedName>
</protein>
<reference evidence="2" key="1">
    <citation type="submission" date="2016-10" db="EMBL/GenBank/DDBJ databases">
        <authorList>
            <person name="Varghese N."/>
            <person name="Submissions S."/>
        </authorList>
    </citation>
    <scope>NUCLEOTIDE SEQUENCE [LARGE SCALE GENOMIC DNA]</scope>
    <source>
        <strain evidence="2">DSM 45405</strain>
    </source>
</reference>
<evidence type="ECO:0000313" key="2">
    <source>
        <dbReference type="Proteomes" id="UP000182915"/>
    </source>
</evidence>
<sequence>MVDRCGGVACIHGSRGNLAPIALALVGAPVATAQDPIWIERSYTTELSWTPPSCIAIDVAEVSGGTRPDRQCNFGDPAPKTFHHVVPAGAPAHVGVNPHAWPGGNVYCRVVEDNTGRVVIENQGAVGNGDDNSCLVVD</sequence>
<dbReference type="Proteomes" id="UP000182915">
    <property type="component" value="Chromosome I"/>
</dbReference>
<organism evidence="1 2">
    <name type="scientific">Mycolicibacterium rutilum</name>
    <name type="common">Mycobacterium rutilum</name>
    <dbReference type="NCBI Taxonomy" id="370526"/>
    <lineage>
        <taxon>Bacteria</taxon>
        <taxon>Bacillati</taxon>
        <taxon>Actinomycetota</taxon>
        <taxon>Actinomycetes</taxon>
        <taxon>Mycobacteriales</taxon>
        <taxon>Mycobacteriaceae</taxon>
        <taxon>Mycolicibacterium</taxon>
    </lineage>
</organism>
<proteinExistence type="predicted"/>
<accession>A0A1H6K9A6</accession>